<dbReference type="InterPro" id="IPR054331">
    <property type="entry name" value="LiaF_TM"/>
</dbReference>
<dbReference type="AlphaFoldDB" id="A0A3Q8CM87"/>
<feature type="transmembrane region" description="Helical" evidence="1">
    <location>
        <begin position="58"/>
        <end position="75"/>
    </location>
</feature>
<keyword evidence="1" id="KW-0812">Transmembrane</keyword>
<gene>
    <name evidence="3" type="ORF">BSQ50_05930</name>
</gene>
<evidence type="ECO:0000313" key="3">
    <source>
        <dbReference type="EMBL" id="AUJ32134.1"/>
    </source>
</evidence>
<dbReference type="EMBL" id="CP018180">
    <property type="protein sequence ID" value="AUJ32134.1"/>
    <property type="molecule type" value="Genomic_DNA"/>
</dbReference>
<proteinExistence type="predicted"/>
<dbReference type="RefSeq" id="WP_148126723.1">
    <property type="nucleotide sequence ID" value="NZ_CP018180.1"/>
</dbReference>
<dbReference type="KEGG" id="lng:BSQ50_05930"/>
<sequence length="235" mass="26780">MRTEKFISGIALLGLAVLLVLSKLSIVSFHFRIWTVIFTIFLGYTLIRGLIHRRLTESIFSIAFLCILYASQLGIQKLGTWTILATALLINIGLSMIFHSFFKQPFIWSSWFGKASLSNQTVNSDETVIINQRLASGIRYIKSENLQQVRINLVLASFKLYFDQTKMINQPATIVINGTLSELKLYLPESWDILIDNDNMLSEVKEENKPANKLITHHLTIKGNLTLSEIKIIYI</sequence>
<reference evidence="3 4" key="1">
    <citation type="submission" date="2016-11" db="EMBL/GenBank/DDBJ databases">
        <title>Interaction between Lactobacillus species and yeast in water kefir.</title>
        <authorList>
            <person name="Behr J."/>
            <person name="Xu D."/>
            <person name="Vogel R.F."/>
        </authorList>
    </citation>
    <scope>NUCLEOTIDE SEQUENCE [LARGE SCALE GENOMIC DNA]</scope>
    <source>
        <strain evidence="3 4">TMW 1.1827</strain>
    </source>
</reference>
<protein>
    <recommendedName>
        <fullName evidence="2">LiaF transmembrane domain-containing protein</fullName>
    </recommendedName>
</protein>
<evidence type="ECO:0000313" key="4">
    <source>
        <dbReference type="Proteomes" id="UP000324497"/>
    </source>
</evidence>
<name>A0A3Q8CM87_9LACO</name>
<keyword evidence="1" id="KW-1133">Transmembrane helix</keyword>
<evidence type="ECO:0000259" key="2">
    <source>
        <dbReference type="Pfam" id="PF22570"/>
    </source>
</evidence>
<dbReference type="Proteomes" id="UP000324497">
    <property type="component" value="Chromosome"/>
</dbReference>
<evidence type="ECO:0000256" key="1">
    <source>
        <dbReference type="SAM" id="Phobius"/>
    </source>
</evidence>
<accession>A0A3Q8CM87</accession>
<organism evidence="3 4">
    <name type="scientific">Liquorilactobacillus nagelii</name>
    <dbReference type="NCBI Taxonomy" id="82688"/>
    <lineage>
        <taxon>Bacteria</taxon>
        <taxon>Bacillati</taxon>
        <taxon>Bacillota</taxon>
        <taxon>Bacilli</taxon>
        <taxon>Lactobacillales</taxon>
        <taxon>Lactobacillaceae</taxon>
        <taxon>Liquorilactobacillus</taxon>
    </lineage>
</organism>
<feature type="transmembrane region" description="Helical" evidence="1">
    <location>
        <begin position="81"/>
        <end position="102"/>
    </location>
</feature>
<feature type="transmembrane region" description="Helical" evidence="1">
    <location>
        <begin position="32"/>
        <end position="51"/>
    </location>
</feature>
<dbReference type="Pfam" id="PF22570">
    <property type="entry name" value="LiaF-TM"/>
    <property type="match status" value="1"/>
</dbReference>
<keyword evidence="1" id="KW-0472">Membrane</keyword>
<feature type="domain" description="LiaF transmembrane" evidence="2">
    <location>
        <begin position="8"/>
        <end position="102"/>
    </location>
</feature>
<keyword evidence="4" id="KW-1185">Reference proteome</keyword>